<evidence type="ECO:0000256" key="1">
    <source>
        <dbReference type="ARBA" id="ARBA00023002"/>
    </source>
</evidence>
<keyword evidence="5" id="KW-1185">Reference proteome</keyword>
<dbReference type="InterPro" id="IPR036188">
    <property type="entry name" value="FAD/NAD-bd_sf"/>
</dbReference>
<dbReference type="EMBL" id="BAAAFZ010000034">
    <property type="protein sequence ID" value="GAA0586168.1"/>
    <property type="molecule type" value="Genomic_DNA"/>
</dbReference>
<accession>A0ABN1FAK3</accession>
<dbReference type="PANTHER" id="PTHR13789:SF268">
    <property type="entry name" value="5-METHYLPHENAZINE-1-CARBOXYLATE 1-MONOOXYGENASE"/>
    <property type="match status" value="1"/>
</dbReference>
<dbReference type="NCBIfam" id="NF005720">
    <property type="entry name" value="PRK07538.1"/>
    <property type="match status" value="1"/>
</dbReference>
<dbReference type="InterPro" id="IPR050493">
    <property type="entry name" value="FAD-dep_Monooxygenase_BioMet"/>
</dbReference>
<evidence type="ECO:0000256" key="2">
    <source>
        <dbReference type="ARBA" id="ARBA00023033"/>
    </source>
</evidence>
<protein>
    <submittedName>
        <fullName evidence="4">Flavin-dependent oxidoreductase</fullName>
    </submittedName>
</protein>
<evidence type="ECO:0000259" key="3">
    <source>
        <dbReference type="Pfam" id="PF01494"/>
    </source>
</evidence>
<proteinExistence type="predicted"/>
<gene>
    <name evidence="4" type="ORF">GCM10009416_25640</name>
</gene>
<dbReference type="Gene3D" id="3.30.9.30">
    <property type="match status" value="1"/>
</dbReference>
<dbReference type="InterPro" id="IPR002938">
    <property type="entry name" value="FAD-bd"/>
</dbReference>
<dbReference type="Pfam" id="PF01494">
    <property type="entry name" value="FAD_binding_3"/>
    <property type="match status" value="1"/>
</dbReference>
<dbReference type="Gene3D" id="3.50.50.60">
    <property type="entry name" value="FAD/NAD(P)-binding domain"/>
    <property type="match status" value="1"/>
</dbReference>
<dbReference type="PANTHER" id="PTHR13789">
    <property type="entry name" value="MONOOXYGENASE"/>
    <property type="match status" value="1"/>
</dbReference>
<dbReference type="Proteomes" id="UP001501588">
    <property type="component" value="Unassembled WGS sequence"/>
</dbReference>
<keyword evidence="2" id="KW-0503">Monooxygenase</keyword>
<evidence type="ECO:0000313" key="5">
    <source>
        <dbReference type="Proteomes" id="UP001501588"/>
    </source>
</evidence>
<dbReference type="SUPFAM" id="SSF51905">
    <property type="entry name" value="FAD/NAD(P)-binding domain"/>
    <property type="match status" value="1"/>
</dbReference>
<feature type="domain" description="FAD-binding" evidence="3">
    <location>
        <begin position="3"/>
        <end position="358"/>
    </location>
</feature>
<name>A0ABN1FAK3_9PROT</name>
<keyword evidence="1" id="KW-0560">Oxidoreductase</keyword>
<reference evidence="4 5" key="1">
    <citation type="journal article" date="2019" name="Int. J. Syst. Evol. Microbiol.">
        <title>The Global Catalogue of Microorganisms (GCM) 10K type strain sequencing project: providing services to taxonomists for standard genome sequencing and annotation.</title>
        <authorList>
            <consortium name="The Broad Institute Genomics Platform"/>
            <consortium name="The Broad Institute Genome Sequencing Center for Infectious Disease"/>
            <person name="Wu L."/>
            <person name="Ma J."/>
        </authorList>
    </citation>
    <scope>NUCLEOTIDE SEQUENCE [LARGE SCALE GENOMIC DNA]</scope>
    <source>
        <strain evidence="4 5">JCM 9933</strain>
    </source>
</reference>
<organism evidence="4 5">
    <name type="scientific">Craurococcus roseus</name>
    <dbReference type="NCBI Taxonomy" id="77585"/>
    <lineage>
        <taxon>Bacteria</taxon>
        <taxon>Pseudomonadati</taxon>
        <taxon>Pseudomonadota</taxon>
        <taxon>Alphaproteobacteria</taxon>
        <taxon>Acetobacterales</taxon>
        <taxon>Acetobacteraceae</taxon>
        <taxon>Craurococcus</taxon>
    </lineage>
</organism>
<dbReference type="RefSeq" id="WP_343895701.1">
    <property type="nucleotide sequence ID" value="NZ_BAAAFZ010000034.1"/>
</dbReference>
<dbReference type="PRINTS" id="PR00420">
    <property type="entry name" value="RNGMNOXGNASE"/>
</dbReference>
<dbReference type="SUPFAM" id="SSF54373">
    <property type="entry name" value="FAD-linked reductases, C-terminal domain"/>
    <property type="match status" value="1"/>
</dbReference>
<evidence type="ECO:0000313" key="4">
    <source>
        <dbReference type="EMBL" id="GAA0586168.1"/>
    </source>
</evidence>
<comment type="caution">
    <text evidence="4">The sequence shown here is derived from an EMBL/GenBank/DDBJ whole genome shotgun (WGS) entry which is preliminary data.</text>
</comment>
<sequence>MGDVLIVGGGVGGLTLALCLHRNGVPCVVLEAAPEFRALGVGINILPHAAAELARLGLEEELSRVAVLADRASFFNRFGQLVHSEPLGRAAGYPHPQFSIHRADLHGALLRAARDRLGEGRVLMGRRLLAAEQDGGGVTLGFAPDGSGAAPPPVRGAVAVGCDGIHSVLRRQLHPDEGEPKYTGYNMWRGVSPWSPILTGATLARVGWLATGKMVIYPIRDAIDAEGRQLLNWVFEIETGTYRSRRDWNLPGSIEDVLPRVAEWRFPWLDVPAMLHASEQVLEYPMVDQDPLPRWTFGRLTLLGDAAHPMVPRGSNGAGQSILDARCLADALARMPDDPAAALAAYEAERLPATTRVVLTNRTSPPDAILRVVHERTGDKPFARIEDVMSREEMLAITGSYKRVAGYDLERLRTAAGDD</sequence>